<feature type="binding site" evidence="3">
    <location>
        <position position="115"/>
    </location>
    <ligand>
        <name>phosphoenolpyruvate</name>
        <dbReference type="ChEBI" id="CHEBI:58702"/>
    </ligand>
</feature>
<dbReference type="EC" id="2.5.1.54" evidence="4"/>
<dbReference type="GO" id="GO:0008652">
    <property type="term" value="P:amino acid biosynthetic process"/>
    <property type="evidence" value="ECO:0007669"/>
    <property type="project" value="UniProtKB-KW"/>
</dbReference>
<dbReference type="EMBL" id="VFPP01000001">
    <property type="protein sequence ID" value="TQM78640.1"/>
    <property type="molecule type" value="Genomic_DNA"/>
</dbReference>
<keyword evidence="4" id="KW-0057">Aromatic amino acid biosynthesis</keyword>
<feature type="binding site" evidence="3">
    <location>
        <position position="243"/>
    </location>
    <ligand>
        <name>phosphoenolpyruvate</name>
        <dbReference type="ChEBI" id="CHEBI:58702"/>
    </ligand>
</feature>
<reference evidence="5 6" key="1">
    <citation type="submission" date="2019-06" db="EMBL/GenBank/DDBJ databases">
        <title>Sequencing the genomes of 1000 actinobacteria strains.</title>
        <authorList>
            <person name="Klenk H.-P."/>
        </authorList>
    </citation>
    <scope>NUCLEOTIDE SEQUENCE [LARGE SCALE GENOMIC DNA]</scope>
    <source>
        <strain evidence="5 6">DSM 45456</strain>
    </source>
</reference>
<evidence type="ECO:0000256" key="4">
    <source>
        <dbReference type="RuleBase" id="RU363071"/>
    </source>
</evidence>
<feature type="binding site" evidence="3">
    <location>
        <position position="76"/>
    </location>
    <ligand>
        <name>Mn(2+)</name>
        <dbReference type="ChEBI" id="CHEBI:29035"/>
    </ligand>
</feature>
<feature type="binding site" evidence="3">
    <location>
        <position position="306"/>
    </location>
    <ligand>
        <name>phosphoenolpyruvate</name>
        <dbReference type="ChEBI" id="CHEBI:58702"/>
    </ligand>
</feature>
<protein>
    <recommendedName>
        <fullName evidence="4">Phospho-2-dehydro-3-deoxyheptonate aldolase</fullName>
        <ecNumber evidence="4">2.5.1.54</ecNumber>
    </recommendedName>
</protein>
<dbReference type="UniPathway" id="UPA00053">
    <property type="reaction ID" value="UER00084"/>
</dbReference>
<evidence type="ECO:0000256" key="1">
    <source>
        <dbReference type="ARBA" id="ARBA00008911"/>
    </source>
</evidence>
<dbReference type="GO" id="GO:0009423">
    <property type="term" value="P:chorismate biosynthetic process"/>
    <property type="evidence" value="ECO:0007669"/>
    <property type="project" value="UniProtKB-UniPathway"/>
</dbReference>
<comment type="similarity">
    <text evidence="1 4">Belongs to the class-II DAHP synthase family.</text>
</comment>
<dbReference type="PANTHER" id="PTHR21337:SF0">
    <property type="entry name" value="PHOSPHO-2-DEHYDRO-3-DEOXYHEPTONATE ALDOLASE"/>
    <property type="match status" value="1"/>
</dbReference>
<accession>A0A543J729</accession>
<keyword evidence="2 4" id="KW-0808">Transferase</keyword>
<evidence type="ECO:0000256" key="3">
    <source>
        <dbReference type="PIRSR" id="PIRSR602480-1"/>
    </source>
</evidence>
<feature type="binding site" evidence="3">
    <location>
        <position position="376"/>
    </location>
    <ligand>
        <name>Mn(2+)</name>
        <dbReference type="ChEBI" id="CHEBI:29035"/>
    </ligand>
</feature>
<evidence type="ECO:0000256" key="2">
    <source>
        <dbReference type="ARBA" id="ARBA00022679"/>
    </source>
</evidence>
<proteinExistence type="inferred from homology"/>
<dbReference type="AlphaFoldDB" id="A0A543J729"/>
<dbReference type="InterPro" id="IPR013785">
    <property type="entry name" value="Aldolase_TIM"/>
</dbReference>
<dbReference type="Pfam" id="PF01474">
    <property type="entry name" value="DAHP_synth_2"/>
    <property type="match status" value="2"/>
</dbReference>
<dbReference type="Proteomes" id="UP000316628">
    <property type="component" value="Unassembled WGS sequence"/>
</dbReference>
<gene>
    <name evidence="5" type="ORF">FHX81_0915</name>
</gene>
<dbReference type="PANTHER" id="PTHR21337">
    <property type="entry name" value="PHOSPHO-2-DEHYDRO-3-DEOXYHEPTONATE ALDOLASE 1, 2"/>
    <property type="match status" value="1"/>
</dbReference>
<organism evidence="5 6">
    <name type="scientific">Saccharothrix saharensis</name>
    <dbReference type="NCBI Taxonomy" id="571190"/>
    <lineage>
        <taxon>Bacteria</taxon>
        <taxon>Bacillati</taxon>
        <taxon>Actinomycetota</taxon>
        <taxon>Actinomycetes</taxon>
        <taxon>Pseudonocardiales</taxon>
        <taxon>Pseudonocardiaceae</taxon>
        <taxon>Saccharothrix</taxon>
    </lineage>
</organism>
<dbReference type="Gene3D" id="3.20.20.70">
    <property type="entry name" value="Aldolase class I"/>
    <property type="match status" value="1"/>
</dbReference>
<dbReference type="SUPFAM" id="SSF51569">
    <property type="entry name" value="Aldolase"/>
    <property type="match status" value="1"/>
</dbReference>
<name>A0A543J729_9PSEU</name>
<comment type="pathway">
    <text evidence="4">Metabolic intermediate biosynthesis; chorismate biosynthesis; chorismate from D-erythrose 4-phosphate and phosphoenolpyruvate: step 1/7.</text>
</comment>
<keyword evidence="6" id="KW-1185">Reference proteome</keyword>
<comment type="catalytic activity">
    <reaction evidence="4">
        <text>D-erythrose 4-phosphate + phosphoenolpyruvate + H2O = 7-phospho-2-dehydro-3-deoxy-D-arabino-heptonate + phosphate</text>
        <dbReference type="Rhea" id="RHEA:14717"/>
        <dbReference type="ChEBI" id="CHEBI:15377"/>
        <dbReference type="ChEBI" id="CHEBI:16897"/>
        <dbReference type="ChEBI" id="CHEBI:43474"/>
        <dbReference type="ChEBI" id="CHEBI:58394"/>
        <dbReference type="ChEBI" id="CHEBI:58702"/>
        <dbReference type="EC" id="2.5.1.54"/>
    </reaction>
</comment>
<comment type="caution">
    <text evidence="5">The sequence shown here is derived from an EMBL/GenBank/DDBJ whole genome shotgun (WGS) entry which is preliminary data.</text>
</comment>
<dbReference type="InterPro" id="IPR002480">
    <property type="entry name" value="DAHP_synth_2"/>
</dbReference>
<keyword evidence="3" id="KW-0170">Cobalt</keyword>
<evidence type="ECO:0000313" key="6">
    <source>
        <dbReference type="Proteomes" id="UP000316628"/>
    </source>
</evidence>
<feature type="binding site" evidence="3">
    <location>
        <position position="274"/>
    </location>
    <ligand>
        <name>phosphoenolpyruvate</name>
        <dbReference type="ChEBI" id="CHEBI:58702"/>
    </ligand>
</feature>
<dbReference type="OrthoDB" id="9766852at2"/>
<feature type="binding site" evidence="3">
    <location>
        <begin position="220"/>
        <end position="221"/>
    </location>
    <ligand>
        <name>phosphoenolpyruvate</name>
        <dbReference type="ChEBI" id="CHEBI:58702"/>
    </ligand>
</feature>
<dbReference type="GO" id="GO:0003849">
    <property type="term" value="F:3-deoxy-7-phosphoheptulonate synthase activity"/>
    <property type="evidence" value="ECO:0007669"/>
    <property type="project" value="UniProtKB-EC"/>
</dbReference>
<keyword evidence="4" id="KW-0028">Amino-acid biosynthesis</keyword>
<dbReference type="RefSeq" id="WP_141975348.1">
    <property type="nucleotide sequence ID" value="NZ_VFPP01000001.1"/>
</dbReference>
<comment type="cofactor">
    <cofactor evidence="3">
        <name>Mn(2+)</name>
        <dbReference type="ChEBI" id="CHEBI:29035"/>
    </cofactor>
    <cofactor evidence="3">
        <name>Co(2+)</name>
        <dbReference type="ChEBI" id="CHEBI:48828"/>
    </cofactor>
    <cofactor evidence="3">
        <name>Cd(2+)</name>
        <dbReference type="ChEBI" id="CHEBI:48775"/>
    </cofactor>
    <text evidence="3">Binds 1 divalent cation per subunit. The enzyme is active with manganese, cobalt or cadmium ions.</text>
</comment>
<evidence type="ECO:0000313" key="5">
    <source>
        <dbReference type="EMBL" id="TQM78640.1"/>
    </source>
</evidence>
<keyword evidence="3" id="KW-0464">Manganese</keyword>
<keyword evidence="3" id="KW-0104">Cadmium</keyword>
<dbReference type="GO" id="GO:0009073">
    <property type="term" value="P:aromatic amino acid family biosynthetic process"/>
    <property type="evidence" value="ECO:0007669"/>
    <property type="project" value="UniProtKB-KW"/>
</dbReference>
<sequence length="393" mass="40953">MDLMDRVGALPGNEIRRRRSLPAAHQPAWDAEAAAGVGAALAGMPGLVEVGEVRRLGALLAEVAAGRAQVVQAGDCAEDPAECGAGDLARKVGLLDAVAGAMAAGAGVPVIRVGRFAGQFAKPRSAPVERVNGVELPVYAGHMVNSPEPDPELRRPDPNRMLSCYTASRSALAFLRGPSGDHDVWSSHEALVLDYELAMLRRDGDGDTVLGSTHWPWIGERTRRPDGAHVDLLASVVNPVACKVGPAASTDDVLALCARLDPHRTPGRLTLISRMGADVVADRLPALVAAVRAQGHPVIWLCDPMHANTVTNAEGLKSRLLTAITREVRSFRVAVAGAGGVAGGLHLETTPDDVTECAADEAGLADVGAKYTTLCDPRLNPGQAVAVAAVWGE</sequence>
<feature type="binding site" evidence="3">
    <location>
        <position position="348"/>
    </location>
    <ligand>
        <name>Mn(2+)</name>
        <dbReference type="ChEBI" id="CHEBI:29035"/>
    </ligand>
</feature>